<dbReference type="InterPro" id="IPR004158">
    <property type="entry name" value="DUF247_pln"/>
</dbReference>
<sequence>MTSDEIQIRVTEDEIKKLKLLEEADTVPLTSNKPLIQEVPSSLCSCYSQRECRRYFKPISVAIGPLSHRKKTKTDLRFEGVEKWKSRLAAKFIKCSRGTALDFYENVKKKIYSLRECYNFKEGQKWTDENLAWMFLVDGCALLHFIILDANGVWEKFRVENGLVCIEKVDIFLLENQLPYQLLEILIDSFVEFSPVELRQERRKSFKKYITEFVNRIFWSLIAPEQHQIHVDHSQPRLSHEQEEEEEEEDPVHLLDLLRRRLMGVKLKKNGNNPERFNEAGSLETLLKEDKSEEQPSISICNVKELKEKGILFKARKKVDAITDIDFNYRCCMPTLTLAPISLPNTTMPLLLNLMAYELCLDFKEDRKITSYLSFLDSLIDNGEDVKELREAGVLHHGLGSDQAVAKLFNKISRILVPKLERDSILRRNIHEYCSNKSHPRYLCASTVAKLTDTYFRSPWSFVVFLVALVGLILTAMEVYYSFEGISDPH</sequence>
<evidence type="ECO:0000313" key="3">
    <source>
        <dbReference type="Proteomes" id="UP001054252"/>
    </source>
</evidence>
<organism evidence="2 3">
    <name type="scientific">Rubroshorea leprosula</name>
    <dbReference type="NCBI Taxonomy" id="152421"/>
    <lineage>
        <taxon>Eukaryota</taxon>
        <taxon>Viridiplantae</taxon>
        <taxon>Streptophyta</taxon>
        <taxon>Embryophyta</taxon>
        <taxon>Tracheophyta</taxon>
        <taxon>Spermatophyta</taxon>
        <taxon>Magnoliopsida</taxon>
        <taxon>eudicotyledons</taxon>
        <taxon>Gunneridae</taxon>
        <taxon>Pentapetalae</taxon>
        <taxon>rosids</taxon>
        <taxon>malvids</taxon>
        <taxon>Malvales</taxon>
        <taxon>Dipterocarpaceae</taxon>
        <taxon>Rubroshorea</taxon>
    </lineage>
</organism>
<reference evidence="2 3" key="1">
    <citation type="journal article" date="2021" name="Commun. Biol.">
        <title>The genome of Shorea leprosula (Dipterocarpaceae) highlights the ecological relevance of drought in aseasonal tropical rainforests.</title>
        <authorList>
            <person name="Ng K.K.S."/>
            <person name="Kobayashi M.J."/>
            <person name="Fawcett J.A."/>
            <person name="Hatakeyama M."/>
            <person name="Paape T."/>
            <person name="Ng C.H."/>
            <person name="Ang C.C."/>
            <person name="Tnah L.H."/>
            <person name="Lee C.T."/>
            <person name="Nishiyama T."/>
            <person name="Sese J."/>
            <person name="O'Brien M.J."/>
            <person name="Copetti D."/>
            <person name="Mohd Noor M.I."/>
            <person name="Ong R.C."/>
            <person name="Putra M."/>
            <person name="Sireger I.Z."/>
            <person name="Indrioko S."/>
            <person name="Kosugi Y."/>
            <person name="Izuno A."/>
            <person name="Isagi Y."/>
            <person name="Lee S.L."/>
            <person name="Shimizu K.K."/>
        </authorList>
    </citation>
    <scope>NUCLEOTIDE SEQUENCE [LARGE SCALE GENOMIC DNA]</scope>
    <source>
        <strain evidence="2">214</strain>
    </source>
</reference>
<name>A0AAV5M271_9ROSI</name>
<keyword evidence="1" id="KW-1133">Transmembrane helix</keyword>
<dbReference type="PANTHER" id="PTHR31549">
    <property type="entry name" value="PROTEIN, PUTATIVE (DUF247)-RELATED-RELATED"/>
    <property type="match status" value="1"/>
</dbReference>
<dbReference type="PANTHER" id="PTHR31549:SF191">
    <property type="entry name" value="DUF247 DOMAIN PROTEIN"/>
    <property type="match status" value="1"/>
</dbReference>
<protein>
    <submittedName>
        <fullName evidence="2">Uncharacterized protein</fullName>
    </submittedName>
</protein>
<keyword evidence="3" id="KW-1185">Reference proteome</keyword>
<comment type="caution">
    <text evidence="2">The sequence shown here is derived from an EMBL/GenBank/DDBJ whole genome shotgun (WGS) entry which is preliminary data.</text>
</comment>
<accession>A0AAV5M271</accession>
<proteinExistence type="predicted"/>
<keyword evidence="1" id="KW-0472">Membrane</keyword>
<evidence type="ECO:0000256" key="1">
    <source>
        <dbReference type="SAM" id="Phobius"/>
    </source>
</evidence>
<gene>
    <name evidence="2" type="ORF">SLEP1_g50841</name>
</gene>
<feature type="transmembrane region" description="Helical" evidence="1">
    <location>
        <begin position="460"/>
        <end position="481"/>
    </location>
</feature>
<dbReference type="AlphaFoldDB" id="A0AAV5M271"/>
<dbReference type="EMBL" id="BPVZ01000170">
    <property type="protein sequence ID" value="GKV43562.1"/>
    <property type="molecule type" value="Genomic_DNA"/>
</dbReference>
<dbReference type="Proteomes" id="UP001054252">
    <property type="component" value="Unassembled WGS sequence"/>
</dbReference>
<keyword evidence="1" id="KW-0812">Transmembrane</keyword>
<evidence type="ECO:0000313" key="2">
    <source>
        <dbReference type="EMBL" id="GKV43562.1"/>
    </source>
</evidence>
<dbReference type="Pfam" id="PF03140">
    <property type="entry name" value="DUF247"/>
    <property type="match status" value="1"/>
</dbReference>